<dbReference type="InterPro" id="IPR001789">
    <property type="entry name" value="Sig_transdc_resp-reg_receiver"/>
</dbReference>
<dbReference type="AlphaFoldDB" id="A0A8J3H6Q4"/>
<evidence type="ECO:0000256" key="1">
    <source>
        <dbReference type="ARBA" id="ARBA00022553"/>
    </source>
</evidence>
<evidence type="ECO:0000256" key="2">
    <source>
        <dbReference type="PROSITE-ProRule" id="PRU00169"/>
    </source>
</evidence>
<dbReference type="Gene3D" id="3.40.50.2300">
    <property type="match status" value="1"/>
</dbReference>
<dbReference type="PANTHER" id="PTHR44591:SF3">
    <property type="entry name" value="RESPONSE REGULATORY DOMAIN-CONTAINING PROTEIN"/>
    <property type="match status" value="1"/>
</dbReference>
<evidence type="ECO:0000313" key="4">
    <source>
        <dbReference type="EMBL" id="GHG85567.1"/>
    </source>
</evidence>
<dbReference type="InterPro" id="IPR050595">
    <property type="entry name" value="Bact_response_regulator"/>
</dbReference>
<dbReference type="RefSeq" id="WP_028092565.1">
    <property type="nucleotide sequence ID" value="NZ_BNAP01000003.1"/>
</dbReference>
<dbReference type="EMBL" id="BNAP01000003">
    <property type="protein sequence ID" value="GHG85567.1"/>
    <property type="molecule type" value="Genomic_DNA"/>
</dbReference>
<protein>
    <submittedName>
        <fullName evidence="4">Response regulator</fullName>
    </submittedName>
</protein>
<reference evidence="4" key="2">
    <citation type="submission" date="2020-09" db="EMBL/GenBank/DDBJ databases">
        <authorList>
            <person name="Sun Q."/>
            <person name="Zhou Y."/>
        </authorList>
    </citation>
    <scope>NUCLEOTIDE SEQUENCE</scope>
    <source>
        <strain evidence="4">CGMCC 1.7081</strain>
    </source>
</reference>
<feature type="domain" description="Response regulatory" evidence="3">
    <location>
        <begin position="6"/>
        <end position="123"/>
    </location>
</feature>
<name>A0A8J3H6Q4_9RHOB</name>
<keyword evidence="5" id="KW-1185">Reference proteome</keyword>
<proteinExistence type="predicted"/>
<organism evidence="4 5">
    <name type="scientific">Pseudodonghicola xiamenensis</name>
    <dbReference type="NCBI Taxonomy" id="337702"/>
    <lineage>
        <taxon>Bacteria</taxon>
        <taxon>Pseudomonadati</taxon>
        <taxon>Pseudomonadota</taxon>
        <taxon>Alphaproteobacteria</taxon>
        <taxon>Rhodobacterales</taxon>
        <taxon>Paracoccaceae</taxon>
        <taxon>Pseudodonghicola</taxon>
    </lineage>
</organism>
<sequence>MSELTKILHIEDEADIREIAQMALELIGGFEVCQAGTGEAAMDVLEDFAPQLVLSDVQMPGMTGPEALATIRAVPGYETIPCIYMTAKVMESERDALLGDHDIGVISKPFDPTALADEIRGLWAQRG</sequence>
<gene>
    <name evidence="4" type="ORF">GCM10010961_12740</name>
</gene>
<accession>A0A8J3H6Q4</accession>
<dbReference type="PROSITE" id="PS50110">
    <property type="entry name" value="RESPONSE_REGULATORY"/>
    <property type="match status" value="1"/>
</dbReference>
<reference evidence="4" key="1">
    <citation type="journal article" date="2014" name="Int. J. Syst. Evol. Microbiol.">
        <title>Complete genome sequence of Corynebacterium casei LMG S-19264T (=DSM 44701T), isolated from a smear-ripened cheese.</title>
        <authorList>
            <consortium name="US DOE Joint Genome Institute (JGI-PGF)"/>
            <person name="Walter F."/>
            <person name="Albersmeier A."/>
            <person name="Kalinowski J."/>
            <person name="Ruckert C."/>
        </authorList>
    </citation>
    <scope>NUCLEOTIDE SEQUENCE</scope>
    <source>
        <strain evidence="4">CGMCC 1.7081</strain>
    </source>
</reference>
<dbReference type="Proteomes" id="UP000611500">
    <property type="component" value="Unassembled WGS sequence"/>
</dbReference>
<dbReference type="GO" id="GO:0000160">
    <property type="term" value="P:phosphorelay signal transduction system"/>
    <property type="evidence" value="ECO:0007669"/>
    <property type="project" value="InterPro"/>
</dbReference>
<dbReference type="InterPro" id="IPR011006">
    <property type="entry name" value="CheY-like_superfamily"/>
</dbReference>
<dbReference type="SUPFAM" id="SSF52172">
    <property type="entry name" value="CheY-like"/>
    <property type="match status" value="1"/>
</dbReference>
<keyword evidence="1 2" id="KW-0597">Phosphoprotein</keyword>
<evidence type="ECO:0000259" key="3">
    <source>
        <dbReference type="PROSITE" id="PS50110"/>
    </source>
</evidence>
<dbReference type="PANTHER" id="PTHR44591">
    <property type="entry name" value="STRESS RESPONSE REGULATOR PROTEIN 1"/>
    <property type="match status" value="1"/>
</dbReference>
<feature type="modified residue" description="4-aspartylphosphate" evidence="2">
    <location>
        <position position="56"/>
    </location>
</feature>
<dbReference type="SMART" id="SM00448">
    <property type="entry name" value="REC"/>
    <property type="match status" value="1"/>
</dbReference>
<dbReference type="Pfam" id="PF00072">
    <property type="entry name" value="Response_reg"/>
    <property type="match status" value="1"/>
</dbReference>
<comment type="caution">
    <text evidence="4">The sequence shown here is derived from an EMBL/GenBank/DDBJ whole genome shotgun (WGS) entry which is preliminary data.</text>
</comment>
<evidence type="ECO:0000313" key="5">
    <source>
        <dbReference type="Proteomes" id="UP000611500"/>
    </source>
</evidence>